<feature type="domain" description="Thioesterase" evidence="2">
    <location>
        <begin position="5"/>
        <end position="222"/>
    </location>
</feature>
<reference evidence="4" key="1">
    <citation type="journal article" date="2019" name="Int. J. Syst. Evol. Microbiol.">
        <title>The Global Catalogue of Microorganisms (GCM) 10K type strain sequencing project: providing services to taxonomists for standard genome sequencing and annotation.</title>
        <authorList>
            <consortium name="The Broad Institute Genomics Platform"/>
            <consortium name="The Broad Institute Genome Sequencing Center for Infectious Disease"/>
            <person name="Wu L."/>
            <person name="Ma J."/>
        </authorList>
    </citation>
    <scope>NUCLEOTIDE SEQUENCE [LARGE SCALE GENOMIC DNA]</scope>
    <source>
        <strain evidence="4">JCM 10303</strain>
    </source>
</reference>
<name>A0ABP3PKS7_SACER</name>
<comment type="similarity">
    <text evidence="1">Belongs to the thioesterase family.</text>
</comment>
<proteinExistence type="inferred from homology"/>
<dbReference type="GO" id="GO:0016787">
    <property type="term" value="F:hydrolase activity"/>
    <property type="evidence" value="ECO:0007669"/>
    <property type="project" value="UniProtKB-KW"/>
</dbReference>
<dbReference type="InterPro" id="IPR001031">
    <property type="entry name" value="Thioesterase"/>
</dbReference>
<dbReference type="PANTHER" id="PTHR11487">
    <property type="entry name" value="THIOESTERASE"/>
    <property type="match status" value="1"/>
</dbReference>
<keyword evidence="3" id="KW-0378">Hydrolase</keyword>
<evidence type="ECO:0000313" key="3">
    <source>
        <dbReference type="EMBL" id="GAA0565531.1"/>
    </source>
</evidence>
<protein>
    <submittedName>
        <fullName evidence="3">Alpha/beta fold hydrolase</fullName>
    </submittedName>
</protein>
<evidence type="ECO:0000259" key="2">
    <source>
        <dbReference type="Pfam" id="PF00975"/>
    </source>
</evidence>
<dbReference type="Gene3D" id="3.40.50.1820">
    <property type="entry name" value="alpha/beta hydrolase"/>
    <property type="match status" value="1"/>
</dbReference>
<sequence length="235" mass="25640">MQPIRLFCFPHAGGGMAAFRPWVGALGPEIEVVPVPLPGREARIGEPAHTRMEALAEQVTRELAPSLDRPHACFGHSMGAGLAWEVARRTGPLGVVASARRGPHLPTRRRRLSELPDELFLAELGRLGGTPREVLDNPELVELLLPTLRADFTLSESFTAPAGRRLHCPVVAMAGEDDHEVDRDELAAWERSTTGAFRSHRFPGGHFYLAEANPEVLSVVRAEVLRFAEQSALSG</sequence>
<dbReference type="Proteomes" id="UP001500729">
    <property type="component" value="Unassembled WGS sequence"/>
</dbReference>
<organism evidence="3 4">
    <name type="scientific">Saccharopolyspora erythraea</name>
    <name type="common">Streptomyces erythraeus</name>
    <dbReference type="NCBI Taxonomy" id="1836"/>
    <lineage>
        <taxon>Bacteria</taxon>
        <taxon>Bacillati</taxon>
        <taxon>Actinomycetota</taxon>
        <taxon>Actinomycetes</taxon>
        <taxon>Pseudonocardiales</taxon>
        <taxon>Pseudonocardiaceae</taxon>
        <taxon>Saccharopolyspora</taxon>
    </lineage>
</organism>
<dbReference type="InterPro" id="IPR012223">
    <property type="entry name" value="TEII"/>
</dbReference>
<dbReference type="SUPFAM" id="SSF53474">
    <property type="entry name" value="alpha/beta-Hydrolases"/>
    <property type="match status" value="1"/>
</dbReference>
<dbReference type="Pfam" id="PF00975">
    <property type="entry name" value="Thioesterase"/>
    <property type="match status" value="1"/>
</dbReference>
<keyword evidence="4" id="KW-1185">Reference proteome</keyword>
<gene>
    <name evidence="3" type="ORF">GCM10009533_71470</name>
</gene>
<dbReference type="InterPro" id="IPR029058">
    <property type="entry name" value="AB_hydrolase_fold"/>
</dbReference>
<dbReference type="EMBL" id="BAAAGS010000120">
    <property type="protein sequence ID" value="GAA0565531.1"/>
    <property type="molecule type" value="Genomic_DNA"/>
</dbReference>
<comment type="caution">
    <text evidence="3">The sequence shown here is derived from an EMBL/GenBank/DDBJ whole genome shotgun (WGS) entry which is preliminary data.</text>
</comment>
<dbReference type="PANTHER" id="PTHR11487:SF0">
    <property type="entry name" value="S-ACYL FATTY ACID SYNTHASE THIOESTERASE, MEDIUM CHAIN"/>
    <property type="match status" value="1"/>
</dbReference>
<evidence type="ECO:0000256" key="1">
    <source>
        <dbReference type="ARBA" id="ARBA00007169"/>
    </source>
</evidence>
<evidence type="ECO:0000313" key="4">
    <source>
        <dbReference type="Proteomes" id="UP001500729"/>
    </source>
</evidence>
<dbReference type="RefSeq" id="WP_009951385.1">
    <property type="nucleotide sequence ID" value="NZ_BAAAGS010000120.1"/>
</dbReference>
<accession>A0ABP3PKS7</accession>